<dbReference type="AlphaFoldDB" id="A0A8T1BUQ2"/>
<keyword evidence="4 7" id="KW-0378">Hydrolase</keyword>
<dbReference type="Proteomes" id="UP000774804">
    <property type="component" value="Unassembled WGS sequence"/>
</dbReference>
<dbReference type="EMBL" id="RCMI01000452">
    <property type="protein sequence ID" value="KAG2910176.1"/>
    <property type="molecule type" value="Genomic_DNA"/>
</dbReference>
<organism evidence="8 9">
    <name type="scientific">Phytophthora cactorum</name>
    <dbReference type="NCBI Taxonomy" id="29920"/>
    <lineage>
        <taxon>Eukaryota</taxon>
        <taxon>Sar</taxon>
        <taxon>Stramenopiles</taxon>
        <taxon>Oomycota</taxon>
        <taxon>Peronosporomycetes</taxon>
        <taxon>Peronosporales</taxon>
        <taxon>Peronosporaceae</taxon>
        <taxon>Phytophthora</taxon>
    </lineage>
</organism>
<dbReference type="GO" id="GO:0005576">
    <property type="term" value="C:extracellular region"/>
    <property type="evidence" value="ECO:0007669"/>
    <property type="project" value="TreeGrafter"/>
</dbReference>
<dbReference type="GO" id="GO:0071555">
    <property type="term" value="P:cell wall organization"/>
    <property type="evidence" value="ECO:0007669"/>
    <property type="project" value="UniProtKB-KW"/>
</dbReference>
<accession>A0A8T1BUQ2</accession>
<dbReference type="InterPro" id="IPR000743">
    <property type="entry name" value="Glyco_hydro_28"/>
</dbReference>
<evidence type="ECO:0000256" key="2">
    <source>
        <dbReference type="ARBA" id="ARBA00022729"/>
    </source>
</evidence>
<gene>
    <name evidence="8" type="ORF">PC115_g12995</name>
</gene>
<proteinExistence type="inferred from homology"/>
<keyword evidence="6" id="KW-0961">Cell wall biogenesis/degradation</keyword>
<dbReference type="Gene3D" id="2.160.20.10">
    <property type="entry name" value="Single-stranded right-handed beta-helix, Pectin lyase-like"/>
    <property type="match status" value="1"/>
</dbReference>
<name>A0A8T1BUQ2_9STRA</name>
<dbReference type="InterPro" id="IPR012334">
    <property type="entry name" value="Pectin_lyas_fold"/>
</dbReference>
<evidence type="ECO:0000313" key="9">
    <source>
        <dbReference type="Proteomes" id="UP000774804"/>
    </source>
</evidence>
<comment type="similarity">
    <text evidence="1 7">Belongs to the glycosyl hydrolase 28 family.</text>
</comment>
<dbReference type="SUPFAM" id="SSF51126">
    <property type="entry name" value="Pectin lyase-like"/>
    <property type="match status" value="1"/>
</dbReference>
<comment type="caution">
    <text evidence="8">The sequence shown here is derived from an EMBL/GenBank/DDBJ whole genome shotgun (WGS) entry which is preliminary data.</text>
</comment>
<evidence type="ECO:0000256" key="7">
    <source>
        <dbReference type="RuleBase" id="RU361169"/>
    </source>
</evidence>
<evidence type="ECO:0000256" key="3">
    <source>
        <dbReference type="ARBA" id="ARBA00022737"/>
    </source>
</evidence>
<dbReference type="PANTHER" id="PTHR31884">
    <property type="entry name" value="POLYGALACTURONASE"/>
    <property type="match status" value="1"/>
</dbReference>
<dbReference type="GO" id="GO:0045490">
    <property type="term" value="P:pectin catabolic process"/>
    <property type="evidence" value="ECO:0007669"/>
    <property type="project" value="TreeGrafter"/>
</dbReference>
<dbReference type="Pfam" id="PF00295">
    <property type="entry name" value="Glyco_hydro_28"/>
    <property type="match status" value="1"/>
</dbReference>
<sequence length="196" mass="21227">MEALALDEEALKKLRVDGWNFHSSTHPTRTEAYPGLYSGAKQKRIPPALITKDTTRLADVARGSATVAVAKSCPQLQVLRWWDRLPVYLLLTGSSTTVDTCARHVPGGRRINIPCPTIIDLYGSITGATYTDNTLSNVENAIVFYLDYSKSEGVYTGGATSKVEITDITISGLSGTADAIYDILVNADVVGHHSDR</sequence>
<dbReference type="InterPro" id="IPR050434">
    <property type="entry name" value="Glycosyl_hydrlase_28"/>
</dbReference>
<dbReference type="PANTHER" id="PTHR31884:SF1">
    <property type="entry name" value="POLYGALACTURONASE"/>
    <property type="match status" value="1"/>
</dbReference>
<dbReference type="GO" id="GO:0004650">
    <property type="term" value="F:polygalacturonase activity"/>
    <property type="evidence" value="ECO:0007669"/>
    <property type="project" value="InterPro"/>
</dbReference>
<evidence type="ECO:0000256" key="1">
    <source>
        <dbReference type="ARBA" id="ARBA00008834"/>
    </source>
</evidence>
<reference evidence="8" key="1">
    <citation type="submission" date="2018-10" db="EMBL/GenBank/DDBJ databases">
        <title>Effector identification in a new, highly contiguous assembly of the strawberry crown rot pathogen Phytophthora cactorum.</title>
        <authorList>
            <person name="Armitage A.D."/>
            <person name="Nellist C.F."/>
            <person name="Bates H."/>
            <person name="Vickerstaff R.J."/>
            <person name="Harrison R.J."/>
        </authorList>
    </citation>
    <scope>NUCLEOTIDE SEQUENCE</scope>
    <source>
        <strain evidence="8">4032</strain>
    </source>
</reference>
<evidence type="ECO:0000256" key="5">
    <source>
        <dbReference type="ARBA" id="ARBA00023295"/>
    </source>
</evidence>
<keyword evidence="3" id="KW-0677">Repeat</keyword>
<dbReference type="InterPro" id="IPR011050">
    <property type="entry name" value="Pectin_lyase_fold/virulence"/>
</dbReference>
<protein>
    <submittedName>
        <fullName evidence="8">Uncharacterized protein</fullName>
    </submittedName>
</protein>
<evidence type="ECO:0000313" key="8">
    <source>
        <dbReference type="EMBL" id="KAG2910176.1"/>
    </source>
</evidence>
<evidence type="ECO:0000256" key="6">
    <source>
        <dbReference type="ARBA" id="ARBA00023316"/>
    </source>
</evidence>
<keyword evidence="2" id="KW-0732">Signal</keyword>
<evidence type="ECO:0000256" key="4">
    <source>
        <dbReference type="ARBA" id="ARBA00022801"/>
    </source>
</evidence>
<keyword evidence="5 7" id="KW-0326">Glycosidase</keyword>